<feature type="transmembrane region" description="Helical" evidence="5">
    <location>
        <begin position="295"/>
        <end position="312"/>
    </location>
</feature>
<name>Q2JCP7_FRACC</name>
<evidence type="ECO:0000256" key="2">
    <source>
        <dbReference type="ARBA" id="ARBA00022692"/>
    </source>
</evidence>
<feature type="transmembrane region" description="Helical" evidence="5">
    <location>
        <begin position="456"/>
        <end position="474"/>
    </location>
</feature>
<dbReference type="Proteomes" id="UP000001937">
    <property type="component" value="Chromosome"/>
</dbReference>
<dbReference type="InterPro" id="IPR051533">
    <property type="entry name" value="WaaL-like"/>
</dbReference>
<evidence type="ECO:0000256" key="1">
    <source>
        <dbReference type="ARBA" id="ARBA00004141"/>
    </source>
</evidence>
<dbReference type="OrthoDB" id="5243524at2"/>
<protein>
    <submittedName>
        <fullName evidence="7">O-antigen polymerase</fullName>
    </submittedName>
</protein>
<feature type="transmembrane region" description="Helical" evidence="5">
    <location>
        <begin position="40"/>
        <end position="65"/>
    </location>
</feature>
<organism evidence="7 8">
    <name type="scientific">Frankia casuarinae (strain DSM 45818 / CECT 9043 / HFP020203 / CcI3)</name>
    <dbReference type="NCBI Taxonomy" id="106370"/>
    <lineage>
        <taxon>Bacteria</taxon>
        <taxon>Bacillati</taxon>
        <taxon>Actinomycetota</taxon>
        <taxon>Actinomycetes</taxon>
        <taxon>Frankiales</taxon>
        <taxon>Frankiaceae</taxon>
        <taxon>Frankia</taxon>
    </lineage>
</organism>
<evidence type="ECO:0000259" key="6">
    <source>
        <dbReference type="Pfam" id="PF04932"/>
    </source>
</evidence>
<accession>Q2JCP7</accession>
<feature type="transmembrane region" description="Helical" evidence="5">
    <location>
        <begin position="244"/>
        <end position="264"/>
    </location>
</feature>
<evidence type="ECO:0000256" key="4">
    <source>
        <dbReference type="ARBA" id="ARBA00023136"/>
    </source>
</evidence>
<dbReference type="GO" id="GO:0016020">
    <property type="term" value="C:membrane"/>
    <property type="evidence" value="ECO:0007669"/>
    <property type="project" value="UniProtKB-SubCell"/>
</dbReference>
<evidence type="ECO:0000256" key="3">
    <source>
        <dbReference type="ARBA" id="ARBA00022989"/>
    </source>
</evidence>
<keyword evidence="8" id="KW-1185">Reference proteome</keyword>
<reference evidence="7 8" key="1">
    <citation type="journal article" date="2007" name="Genome Res.">
        <title>Genome characteristics of facultatively symbiotic Frankia sp. strains reflect host range and host plant biogeography.</title>
        <authorList>
            <person name="Normand P."/>
            <person name="Lapierre P."/>
            <person name="Tisa L.S."/>
            <person name="Gogarten J.P."/>
            <person name="Alloisio N."/>
            <person name="Bagnarol E."/>
            <person name="Bassi C.A."/>
            <person name="Berry A.M."/>
            <person name="Bickhart D.M."/>
            <person name="Choisne N."/>
            <person name="Couloux A."/>
            <person name="Cournoyer B."/>
            <person name="Cruveiller S."/>
            <person name="Daubin V."/>
            <person name="Demange N."/>
            <person name="Francino M.P."/>
            <person name="Goltsman E."/>
            <person name="Huang Y."/>
            <person name="Kopp O.R."/>
            <person name="Labarre L."/>
            <person name="Lapidus A."/>
            <person name="Lavire C."/>
            <person name="Marechal J."/>
            <person name="Martinez M."/>
            <person name="Mastronunzio J.E."/>
            <person name="Mullin B.C."/>
            <person name="Niemann J."/>
            <person name="Pujic P."/>
            <person name="Rawnsley T."/>
            <person name="Rouy Z."/>
            <person name="Schenowitz C."/>
            <person name="Sellstedt A."/>
            <person name="Tavares F."/>
            <person name="Tomkins J.P."/>
            <person name="Vallenet D."/>
            <person name="Valverde C."/>
            <person name="Wall L.G."/>
            <person name="Wang Y."/>
            <person name="Medigue C."/>
            <person name="Benson D.R."/>
        </authorList>
    </citation>
    <scope>NUCLEOTIDE SEQUENCE [LARGE SCALE GENOMIC DNA]</scope>
    <source>
        <strain evidence="8">DSM 45818 / CECT 9043 / CcI3</strain>
    </source>
</reference>
<dbReference type="AlphaFoldDB" id="Q2JCP7"/>
<feature type="transmembrane region" description="Helical" evidence="5">
    <location>
        <begin position="319"/>
        <end position="337"/>
    </location>
</feature>
<gene>
    <name evidence="7" type="ordered locus">Francci3_1569</name>
</gene>
<dbReference type="HOGENOM" id="CLU_045372_0_0_11"/>
<dbReference type="InterPro" id="IPR007016">
    <property type="entry name" value="O-antigen_ligase-rel_domated"/>
</dbReference>
<dbReference type="PANTHER" id="PTHR37422">
    <property type="entry name" value="TEICHURONIC ACID BIOSYNTHESIS PROTEIN TUAE"/>
    <property type="match status" value="1"/>
</dbReference>
<dbReference type="eggNOG" id="COG3307">
    <property type="taxonomic scope" value="Bacteria"/>
</dbReference>
<feature type="transmembrane region" description="Helical" evidence="5">
    <location>
        <begin position="127"/>
        <end position="146"/>
    </location>
</feature>
<dbReference type="EMBL" id="CP000249">
    <property type="protein sequence ID" value="ABD10945.1"/>
    <property type="molecule type" value="Genomic_DNA"/>
</dbReference>
<sequence>MTAGSLVGRAAPGVGPFGTGQAPGVAGPVLAAVAFGSATVAAAMVLGPVGPAVVLAVPAVAVPLLASRRDAVTLLTSMVFVLFAVPATYRLPPLGKLTVPVGLCCLAGWLVHQAARRARFDPVFQPVRAATLVLVWVLTLSFAMMFTRVVEATEVSSAHRSLVTVVAQAGVTLLAADAIRCRTRLDSLLRRVVLGATFMAAIGGIEFLTGRNYSAVLVPPGLSLSPDVDRIDVRSGFERVAATAVHPIEFGVVLAVVLPLALHYAIAARGWARVGAWAQVAVIGAVLPMSVSRSTAVSLAVAILTLTAIWPVRRRLNGLLALAGSVLVLHTVFPGLIEATVSLFLRADADPSVTGRTEDYAPVWKLFTQRPLLGRGLGTFTPHQYFYLDNQLLGSVLETGVVGTTVLLVWVAVGLSVARGARRWAREQRDRELGQALTASILAGVASFLTFDALSFALLAGLLFLLIGCAGALWRMTAAPAVLAPGGQR</sequence>
<evidence type="ECO:0000256" key="5">
    <source>
        <dbReference type="SAM" id="Phobius"/>
    </source>
</evidence>
<feature type="transmembrane region" description="Helical" evidence="5">
    <location>
        <begin position="72"/>
        <end position="91"/>
    </location>
</feature>
<dbReference type="Pfam" id="PF04932">
    <property type="entry name" value="Wzy_C"/>
    <property type="match status" value="1"/>
</dbReference>
<dbReference type="STRING" id="106370.Francci3_1569"/>
<keyword evidence="2 5" id="KW-0812">Transmembrane</keyword>
<feature type="transmembrane region" description="Helical" evidence="5">
    <location>
        <begin position="401"/>
        <end position="421"/>
    </location>
</feature>
<proteinExistence type="predicted"/>
<dbReference type="PANTHER" id="PTHR37422:SF23">
    <property type="entry name" value="TEICHURONIC ACID BIOSYNTHESIS PROTEIN TUAE"/>
    <property type="match status" value="1"/>
</dbReference>
<keyword evidence="3 5" id="KW-1133">Transmembrane helix</keyword>
<evidence type="ECO:0000313" key="8">
    <source>
        <dbReference type="Proteomes" id="UP000001937"/>
    </source>
</evidence>
<feature type="domain" description="O-antigen ligase-related" evidence="6">
    <location>
        <begin position="281"/>
        <end position="407"/>
    </location>
</feature>
<dbReference type="RefSeq" id="WP_011436008.1">
    <property type="nucleotide sequence ID" value="NC_007777.1"/>
</dbReference>
<dbReference type="KEGG" id="fra:Francci3_1569"/>
<feature type="transmembrane region" description="Helical" evidence="5">
    <location>
        <begin position="188"/>
        <end position="208"/>
    </location>
</feature>
<keyword evidence="4 5" id="KW-0472">Membrane</keyword>
<feature type="transmembrane region" description="Helical" evidence="5">
    <location>
        <begin position="271"/>
        <end position="289"/>
    </location>
</feature>
<comment type="subcellular location">
    <subcellularLocation>
        <location evidence="1">Membrane</location>
        <topology evidence="1">Multi-pass membrane protein</topology>
    </subcellularLocation>
</comment>
<evidence type="ECO:0000313" key="7">
    <source>
        <dbReference type="EMBL" id="ABD10945.1"/>
    </source>
</evidence>